<keyword evidence="2" id="KW-1185">Reference proteome</keyword>
<evidence type="ECO:0000313" key="2">
    <source>
        <dbReference type="Proteomes" id="UP000054266"/>
    </source>
</evidence>
<dbReference type="EMBL" id="KN846962">
    <property type="protein sequence ID" value="KIW63294.1"/>
    <property type="molecule type" value="Genomic_DNA"/>
</dbReference>
<organism evidence="1 2">
    <name type="scientific">Phialophora macrospora</name>
    <dbReference type="NCBI Taxonomy" id="1851006"/>
    <lineage>
        <taxon>Eukaryota</taxon>
        <taxon>Fungi</taxon>
        <taxon>Dikarya</taxon>
        <taxon>Ascomycota</taxon>
        <taxon>Pezizomycotina</taxon>
        <taxon>Eurotiomycetes</taxon>
        <taxon>Chaetothyriomycetidae</taxon>
        <taxon>Chaetothyriales</taxon>
        <taxon>Herpotrichiellaceae</taxon>
        <taxon>Phialophora</taxon>
    </lineage>
</organism>
<dbReference type="Proteomes" id="UP000054266">
    <property type="component" value="Unassembled WGS sequence"/>
</dbReference>
<gene>
    <name evidence="1" type="ORF">PV04_10152</name>
</gene>
<protein>
    <submittedName>
        <fullName evidence="1">Uncharacterized protein</fullName>
    </submittedName>
</protein>
<dbReference type="HOGENOM" id="CLU_2026438_0_0_1"/>
<accession>A0A0D2FTA2</accession>
<reference evidence="1 2" key="1">
    <citation type="submission" date="2015-01" db="EMBL/GenBank/DDBJ databases">
        <title>The Genome Sequence of Capronia semiimmersa CBS27337.</title>
        <authorList>
            <consortium name="The Broad Institute Genomics Platform"/>
            <person name="Cuomo C."/>
            <person name="de Hoog S."/>
            <person name="Gorbushina A."/>
            <person name="Stielow B."/>
            <person name="Teixiera M."/>
            <person name="Abouelleil A."/>
            <person name="Chapman S.B."/>
            <person name="Priest M."/>
            <person name="Young S.K."/>
            <person name="Wortman J."/>
            <person name="Nusbaum C."/>
            <person name="Birren B."/>
        </authorList>
    </citation>
    <scope>NUCLEOTIDE SEQUENCE [LARGE SCALE GENOMIC DNA]</scope>
    <source>
        <strain evidence="1 2">CBS 27337</strain>
    </source>
</reference>
<proteinExistence type="predicted"/>
<name>A0A0D2FTA2_9EURO</name>
<dbReference type="AlphaFoldDB" id="A0A0D2FTA2"/>
<sequence>MSWLRERQKMTLNEMPCCRRLSFHAYVGSSASLGGIGTGKGTSSTTHYRYIMPLLGTTLPVNKARSFPEKVECMEPNLGLFFYMPTAWGETNMSNTETITHLSRQIKLRRHRGCSISWIVEW</sequence>
<evidence type="ECO:0000313" key="1">
    <source>
        <dbReference type="EMBL" id="KIW63294.1"/>
    </source>
</evidence>